<dbReference type="OrthoDB" id="7617177at2759"/>
<gene>
    <name evidence="4" type="primary">LOC100647857</name>
</gene>
<feature type="compositionally biased region" description="Polar residues" evidence="2">
    <location>
        <begin position="157"/>
        <end position="169"/>
    </location>
</feature>
<dbReference type="KEGG" id="bter:100647857"/>
<protein>
    <submittedName>
        <fullName evidence="4">Uncharacterized protein LOC100647857</fullName>
    </submittedName>
</protein>
<proteinExistence type="predicted"/>
<evidence type="ECO:0000313" key="4">
    <source>
        <dbReference type="RefSeq" id="XP_012167129.2"/>
    </source>
</evidence>
<feature type="coiled-coil region" evidence="1">
    <location>
        <begin position="75"/>
        <end position="109"/>
    </location>
</feature>
<reference evidence="4" key="1">
    <citation type="submission" date="2025-08" db="UniProtKB">
        <authorList>
            <consortium name="RefSeq"/>
        </authorList>
    </citation>
    <scope>IDENTIFICATION</scope>
</reference>
<name>A0A9B2JJG9_BOMTE</name>
<keyword evidence="1" id="KW-0175">Coiled coil</keyword>
<evidence type="ECO:0000256" key="2">
    <source>
        <dbReference type="SAM" id="MobiDB-lite"/>
    </source>
</evidence>
<feature type="compositionally biased region" description="Basic and acidic residues" evidence="2">
    <location>
        <begin position="147"/>
        <end position="156"/>
    </location>
</feature>
<sequence>VILRFGLSKVVSKTVTVRVYMVVYSKMNIVSSVESNNKDDKIETILNMLRNQVDKCSTVEENKPSEPELTTDQRIQQLVMEEKQLSTQFQKVRKELRYYERKYEKMLKKKVRHMKIQIKEDLKKLTEIKQKYFELYSQIDTESSKLEKAEEKKSEDANNSLNANTQSSQFKQNDIPLSSKIKISIKKNESSCSSEIHFVHDINGQNAFTNLVEIVKPMALNTRECKIILQKLTEEQISKYMDQKRLGQPQIEYKEIAQDCLQEMNKSIVYPNWHIKIPRSIFEESQKESRKFIFEESQKESRKSVSEGSQKENRKLVSEESQKESRKSISEENQKESRKSDLSVASCSGEVI</sequence>
<feature type="compositionally biased region" description="Basic and acidic residues" evidence="2">
    <location>
        <begin position="294"/>
        <end position="341"/>
    </location>
</feature>
<evidence type="ECO:0000313" key="3">
    <source>
        <dbReference type="Proteomes" id="UP000835206"/>
    </source>
</evidence>
<dbReference type="GeneID" id="100647857"/>
<feature type="region of interest" description="Disordered" evidence="2">
    <location>
        <begin position="294"/>
        <end position="352"/>
    </location>
</feature>
<dbReference type="Proteomes" id="UP000835206">
    <property type="component" value="Chromosome 9"/>
</dbReference>
<accession>A0A9B2JJG9</accession>
<dbReference type="RefSeq" id="XP_012167129.2">
    <property type="nucleotide sequence ID" value="XM_012311739.3"/>
</dbReference>
<evidence type="ECO:0000256" key="1">
    <source>
        <dbReference type="SAM" id="Coils"/>
    </source>
</evidence>
<dbReference type="AlphaFoldDB" id="A0A9B2JJG9"/>
<feature type="region of interest" description="Disordered" evidence="2">
    <location>
        <begin position="147"/>
        <end position="169"/>
    </location>
</feature>
<feature type="non-terminal residue" evidence="4">
    <location>
        <position position="1"/>
    </location>
</feature>
<keyword evidence="3" id="KW-1185">Reference proteome</keyword>
<organism evidence="3 4">
    <name type="scientific">Bombus terrestris</name>
    <name type="common">Buff-tailed bumblebee</name>
    <name type="synonym">Apis terrestris</name>
    <dbReference type="NCBI Taxonomy" id="30195"/>
    <lineage>
        <taxon>Eukaryota</taxon>
        <taxon>Metazoa</taxon>
        <taxon>Ecdysozoa</taxon>
        <taxon>Arthropoda</taxon>
        <taxon>Hexapoda</taxon>
        <taxon>Insecta</taxon>
        <taxon>Pterygota</taxon>
        <taxon>Neoptera</taxon>
        <taxon>Endopterygota</taxon>
        <taxon>Hymenoptera</taxon>
        <taxon>Apocrita</taxon>
        <taxon>Aculeata</taxon>
        <taxon>Apoidea</taxon>
        <taxon>Anthophila</taxon>
        <taxon>Apidae</taxon>
        <taxon>Bombus</taxon>
        <taxon>Bombus</taxon>
    </lineage>
</organism>